<name>A0A7D4PLN1_9MICO</name>
<accession>A0A7D4PLN1</accession>
<reference evidence="1 2" key="1">
    <citation type="submission" date="2020-05" db="EMBL/GenBank/DDBJ databases">
        <title>Strain PA2F3 complete genome.</title>
        <authorList>
            <person name="Kim Y.-S."/>
            <person name="Kim S.-J."/>
            <person name="Jung H.-k."/>
            <person name="Kim S.-E."/>
            <person name="Kim K.-H."/>
        </authorList>
    </citation>
    <scope>NUCLEOTIDE SEQUENCE [LARGE SCALE GENOMIC DNA]</scope>
    <source>
        <strain evidence="1 2">PA2F3</strain>
    </source>
</reference>
<organism evidence="1 2">
    <name type="scientific">Microbacterium hominis</name>
    <dbReference type="NCBI Taxonomy" id="162426"/>
    <lineage>
        <taxon>Bacteria</taxon>
        <taxon>Bacillati</taxon>
        <taxon>Actinomycetota</taxon>
        <taxon>Actinomycetes</taxon>
        <taxon>Micrococcales</taxon>
        <taxon>Microbacteriaceae</taxon>
        <taxon>Microbacterium</taxon>
    </lineage>
</organism>
<dbReference type="EMBL" id="CP054038">
    <property type="protein sequence ID" value="QKJ18970.1"/>
    <property type="molecule type" value="Genomic_DNA"/>
</dbReference>
<evidence type="ECO:0000313" key="1">
    <source>
        <dbReference type="EMBL" id="QKJ18970.1"/>
    </source>
</evidence>
<evidence type="ECO:0000313" key="2">
    <source>
        <dbReference type="Proteomes" id="UP000502498"/>
    </source>
</evidence>
<dbReference type="AlphaFoldDB" id="A0A7D4PLN1"/>
<gene>
    <name evidence="1" type="ORF">HQM25_05970</name>
</gene>
<dbReference type="RefSeq" id="WP_172989411.1">
    <property type="nucleotide sequence ID" value="NZ_CP054038.1"/>
</dbReference>
<protein>
    <submittedName>
        <fullName evidence="1">Uncharacterized protein</fullName>
    </submittedName>
</protein>
<sequence>MSIRTTRAVASTHDSSAAVERRWMSVVFMQGEDADGVLDMIDKNGPEAAIRHLSEWDYGDETRDAALVNGYVYDEIPQSPTDRVVRDDSAGYALTYNHHFGYASLLRHFDPVVEDARESVAPPARFGFDRQRTARRSAGLRL</sequence>
<dbReference type="Proteomes" id="UP000502498">
    <property type="component" value="Chromosome"/>
</dbReference>
<proteinExistence type="predicted"/>